<gene>
    <name evidence="3" type="ORF">CASFOL_018363</name>
</gene>
<feature type="transmembrane region" description="Helical" evidence="2">
    <location>
        <begin position="45"/>
        <end position="71"/>
    </location>
</feature>
<keyword evidence="4" id="KW-1185">Reference proteome</keyword>
<evidence type="ECO:0000256" key="2">
    <source>
        <dbReference type="SAM" id="Phobius"/>
    </source>
</evidence>
<organism evidence="3 4">
    <name type="scientific">Castilleja foliolosa</name>
    <dbReference type="NCBI Taxonomy" id="1961234"/>
    <lineage>
        <taxon>Eukaryota</taxon>
        <taxon>Viridiplantae</taxon>
        <taxon>Streptophyta</taxon>
        <taxon>Embryophyta</taxon>
        <taxon>Tracheophyta</taxon>
        <taxon>Spermatophyta</taxon>
        <taxon>Magnoliopsida</taxon>
        <taxon>eudicotyledons</taxon>
        <taxon>Gunneridae</taxon>
        <taxon>Pentapetalae</taxon>
        <taxon>asterids</taxon>
        <taxon>lamiids</taxon>
        <taxon>Lamiales</taxon>
        <taxon>Orobanchaceae</taxon>
        <taxon>Pedicularideae</taxon>
        <taxon>Castillejinae</taxon>
        <taxon>Castilleja</taxon>
    </lineage>
</organism>
<accession>A0ABD3DAJ9</accession>
<keyword evidence="2" id="KW-0472">Membrane</keyword>
<comment type="caution">
    <text evidence="3">The sequence shown here is derived from an EMBL/GenBank/DDBJ whole genome shotgun (WGS) entry which is preliminary data.</text>
</comment>
<evidence type="ECO:0000313" key="3">
    <source>
        <dbReference type="EMBL" id="KAL3637915.1"/>
    </source>
</evidence>
<protein>
    <submittedName>
        <fullName evidence="3">Uncharacterized protein</fullName>
    </submittedName>
</protein>
<evidence type="ECO:0000313" key="4">
    <source>
        <dbReference type="Proteomes" id="UP001632038"/>
    </source>
</evidence>
<proteinExistence type="predicted"/>
<evidence type="ECO:0000256" key="1">
    <source>
        <dbReference type="SAM" id="MobiDB-lite"/>
    </source>
</evidence>
<dbReference type="AlphaFoldDB" id="A0ABD3DAJ9"/>
<feature type="compositionally biased region" description="Polar residues" evidence="1">
    <location>
        <begin position="23"/>
        <end position="32"/>
    </location>
</feature>
<feature type="region of interest" description="Disordered" evidence="1">
    <location>
        <begin position="19"/>
        <end position="38"/>
    </location>
</feature>
<keyword evidence="2" id="KW-0812">Transmembrane</keyword>
<dbReference type="Proteomes" id="UP001632038">
    <property type="component" value="Unassembled WGS sequence"/>
</dbReference>
<keyword evidence="2" id="KW-1133">Transmembrane helix</keyword>
<sequence>MEDLKLKSAARVKDVEVKKEASLSETPSNPSDEVSKQKDQLLSRIWMHFFLEILRTVMMVQVMAALMMILIKYSLAG</sequence>
<dbReference type="EMBL" id="JAVIJP010000023">
    <property type="protein sequence ID" value="KAL3637915.1"/>
    <property type="molecule type" value="Genomic_DNA"/>
</dbReference>
<name>A0ABD3DAJ9_9LAMI</name>
<reference evidence="4" key="1">
    <citation type="journal article" date="2024" name="IScience">
        <title>Strigolactones Initiate the Formation of Haustorium-like Structures in Castilleja.</title>
        <authorList>
            <person name="Buerger M."/>
            <person name="Peterson D."/>
            <person name="Chory J."/>
        </authorList>
    </citation>
    <scope>NUCLEOTIDE SEQUENCE [LARGE SCALE GENOMIC DNA]</scope>
</reference>